<feature type="region of interest" description="Disordered" evidence="1">
    <location>
        <begin position="1"/>
        <end position="29"/>
    </location>
</feature>
<feature type="compositionally biased region" description="Polar residues" evidence="1">
    <location>
        <begin position="12"/>
        <end position="24"/>
    </location>
</feature>
<dbReference type="EMBL" id="JH818724">
    <property type="protein sequence ID" value="EKC19079.1"/>
    <property type="molecule type" value="Genomic_DNA"/>
</dbReference>
<feature type="region of interest" description="Disordered" evidence="1">
    <location>
        <begin position="44"/>
        <end position="65"/>
    </location>
</feature>
<sequence>MPTGPARPECQFSDSQHVYSQGVTPESRDVCQGQQYDRPVQAVDLKSQVPTNPEPHCPAQWWPSR</sequence>
<dbReference type="AlphaFoldDB" id="K1PJN2"/>
<accession>K1PJN2</accession>
<evidence type="ECO:0000256" key="1">
    <source>
        <dbReference type="SAM" id="MobiDB-lite"/>
    </source>
</evidence>
<organism evidence="2">
    <name type="scientific">Magallana gigas</name>
    <name type="common">Pacific oyster</name>
    <name type="synonym">Crassostrea gigas</name>
    <dbReference type="NCBI Taxonomy" id="29159"/>
    <lineage>
        <taxon>Eukaryota</taxon>
        <taxon>Metazoa</taxon>
        <taxon>Spiralia</taxon>
        <taxon>Lophotrochozoa</taxon>
        <taxon>Mollusca</taxon>
        <taxon>Bivalvia</taxon>
        <taxon>Autobranchia</taxon>
        <taxon>Pteriomorphia</taxon>
        <taxon>Ostreida</taxon>
        <taxon>Ostreoidea</taxon>
        <taxon>Ostreidae</taxon>
        <taxon>Magallana</taxon>
    </lineage>
</organism>
<reference evidence="2" key="1">
    <citation type="journal article" date="2012" name="Nature">
        <title>The oyster genome reveals stress adaptation and complexity of shell formation.</title>
        <authorList>
            <person name="Zhang G."/>
            <person name="Fang X."/>
            <person name="Guo X."/>
            <person name="Li L."/>
            <person name="Luo R."/>
            <person name="Xu F."/>
            <person name="Yang P."/>
            <person name="Zhang L."/>
            <person name="Wang X."/>
            <person name="Qi H."/>
            <person name="Xiong Z."/>
            <person name="Que H."/>
            <person name="Xie Y."/>
            <person name="Holland P.W."/>
            <person name="Paps J."/>
            <person name="Zhu Y."/>
            <person name="Wu F."/>
            <person name="Chen Y."/>
            <person name="Wang J."/>
            <person name="Peng C."/>
            <person name="Meng J."/>
            <person name="Yang L."/>
            <person name="Liu J."/>
            <person name="Wen B."/>
            <person name="Zhang N."/>
            <person name="Huang Z."/>
            <person name="Zhu Q."/>
            <person name="Feng Y."/>
            <person name="Mount A."/>
            <person name="Hedgecock D."/>
            <person name="Xu Z."/>
            <person name="Liu Y."/>
            <person name="Domazet-Loso T."/>
            <person name="Du Y."/>
            <person name="Sun X."/>
            <person name="Zhang S."/>
            <person name="Liu B."/>
            <person name="Cheng P."/>
            <person name="Jiang X."/>
            <person name="Li J."/>
            <person name="Fan D."/>
            <person name="Wang W."/>
            <person name="Fu W."/>
            <person name="Wang T."/>
            <person name="Wang B."/>
            <person name="Zhang J."/>
            <person name="Peng Z."/>
            <person name="Li Y."/>
            <person name="Li N."/>
            <person name="Wang J."/>
            <person name="Chen M."/>
            <person name="He Y."/>
            <person name="Tan F."/>
            <person name="Song X."/>
            <person name="Zheng Q."/>
            <person name="Huang R."/>
            <person name="Yang H."/>
            <person name="Du X."/>
            <person name="Chen L."/>
            <person name="Yang M."/>
            <person name="Gaffney P.M."/>
            <person name="Wang S."/>
            <person name="Luo L."/>
            <person name="She Z."/>
            <person name="Ming Y."/>
            <person name="Huang W."/>
            <person name="Zhang S."/>
            <person name="Huang B."/>
            <person name="Zhang Y."/>
            <person name="Qu T."/>
            <person name="Ni P."/>
            <person name="Miao G."/>
            <person name="Wang J."/>
            <person name="Wang Q."/>
            <person name="Steinberg C.E."/>
            <person name="Wang H."/>
            <person name="Li N."/>
            <person name="Qian L."/>
            <person name="Zhang G."/>
            <person name="Li Y."/>
            <person name="Yang H."/>
            <person name="Liu X."/>
            <person name="Wang J."/>
            <person name="Yin Y."/>
            <person name="Wang J."/>
        </authorList>
    </citation>
    <scope>NUCLEOTIDE SEQUENCE [LARGE SCALE GENOMIC DNA]</scope>
    <source>
        <strain evidence="2">05x7-T-G4-1.051#20</strain>
    </source>
</reference>
<evidence type="ECO:0000313" key="2">
    <source>
        <dbReference type="EMBL" id="EKC19079.1"/>
    </source>
</evidence>
<gene>
    <name evidence="2" type="ORF">CGI_10009768</name>
</gene>
<dbReference type="InParanoid" id="K1PJN2"/>
<protein>
    <submittedName>
        <fullName evidence="2">Uncharacterized protein</fullName>
    </submittedName>
</protein>
<proteinExistence type="predicted"/>
<dbReference type="HOGENOM" id="CLU_2851860_0_0_1"/>
<name>K1PJN2_MAGGI</name>